<evidence type="ECO:0000313" key="3">
    <source>
        <dbReference type="Proteomes" id="UP000030224"/>
    </source>
</evidence>
<dbReference type="Gene3D" id="1.10.3210.10">
    <property type="entry name" value="Hypothetical protein af1432"/>
    <property type="match status" value="1"/>
</dbReference>
<gene>
    <name evidence="2" type="primary">ORF30</name>
</gene>
<evidence type="ECO:0000313" key="2">
    <source>
        <dbReference type="EMBL" id="CEF89345.1"/>
    </source>
</evidence>
<name>A0A0A1IVK3_9CAUD</name>
<evidence type="ECO:0008006" key="4">
    <source>
        <dbReference type="Google" id="ProtNLM"/>
    </source>
</evidence>
<reference evidence="2 3" key="1">
    <citation type="journal article" date="2015" name="PLoS ONE">
        <title>Investigation of a Large Collection of Pseudomonas aeruginosa Bacteriophages Collected from a Single Environmental Source in Abidjan, Cote d'Ivoire.</title>
        <authorList>
            <person name="Essoh C."/>
            <person name="Latino L."/>
            <person name="Midoux C."/>
            <person name="Blouin Y."/>
            <person name="Loukou G."/>
            <person name="Nguetta S.P."/>
            <person name="Lathro S."/>
            <person name="Cablanmian A."/>
            <person name="Kouassi A.K."/>
            <person name="Vergnaud G."/>
            <person name="Pourcel C."/>
        </authorList>
    </citation>
    <scope>NUCLEOTIDE SEQUENCE [LARGE SCALE GENOMIC DNA]</scope>
    <source>
        <strain evidence="2">Ab08</strain>
    </source>
</reference>
<feature type="coiled-coil region" evidence="1">
    <location>
        <begin position="137"/>
        <end position="171"/>
    </location>
</feature>
<dbReference type="EMBL" id="LN610575">
    <property type="protein sequence ID" value="CEF89345.1"/>
    <property type="molecule type" value="Genomic_DNA"/>
</dbReference>
<dbReference type="Proteomes" id="UP000030224">
    <property type="component" value="Segment"/>
</dbReference>
<organism evidence="2 3">
    <name type="scientific">Pseudomonas phage vB_PaeM_C2-10_Ab08</name>
    <dbReference type="NCBI Taxonomy" id="1548903"/>
    <lineage>
        <taxon>Viruses</taxon>
        <taxon>Duplodnaviria</taxon>
        <taxon>Heunggongvirae</taxon>
        <taxon>Uroviricota</taxon>
        <taxon>Caudoviricetes</taxon>
        <taxon>Vandenendeviridae</taxon>
        <taxon>Skurskavirinae</taxon>
        <taxon>Pakpunavirus</taxon>
        <taxon>Pakpunavirus CAb1</taxon>
    </lineage>
</organism>
<dbReference type="SUPFAM" id="SSF109604">
    <property type="entry name" value="HD-domain/PDEase-like"/>
    <property type="match status" value="1"/>
</dbReference>
<keyword evidence="1" id="KW-0175">Coiled coil</keyword>
<sequence length="186" mass="21076">MNTQLGIAIEIALSAHEGQRYGETNFPYAYHLNQVHTVCVARNAPKDMDPGQAFSDLPYMDTLLAVCFLHDVLEDTELTEEDLESMGVMPHIVEALVILDKNRAESYRKYIEACRNHPVAREVKICDTIANLTNSVMSGNSKRIKKYSNQLSMLEREASVLENKAQKKTTRSDKFKGYVGEQYNVE</sequence>
<evidence type="ECO:0000256" key="1">
    <source>
        <dbReference type="SAM" id="Coils"/>
    </source>
</evidence>
<proteinExistence type="predicted"/>
<protein>
    <recommendedName>
        <fullName evidence="4">Phosphohydrolase</fullName>
    </recommendedName>
</protein>
<accession>A0A0A1IVK3</accession>